<feature type="region of interest" description="Disordered" evidence="1">
    <location>
        <begin position="250"/>
        <end position="361"/>
    </location>
</feature>
<accession>A0A2U1KFU1</accession>
<gene>
    <name evidence="3" type="ORF">CTI12_AA608280</name>
</gene>
<dbReference type="OrthoDB" id="28322at2759"/>
<feature type="domain" description="Nal1 C-terminal" evidence="2">
    <location>
        <begin position="146"/>
        <end position="207"/>
    </location>
</feature>
<proteinExistence type="predicted"/>
<dbReference type="Proteomes" id="UP000245207">
    <property type="component" value="Unassembled WGS sequence"/>
</dbReference>
<evidence type="ECO:0000313" key="3">
    <source>
        <dbReference type="EMBL" id="PWA35578.1"/>
    </source>
</evidence>
<sequence>MKRGFFLHSDENDGCEYRGGLNMRFKFTKSSENSDEGFEMKTEVIIVTGASSPDVITGTHHSPSPDQRHRPSSVVSFSSNDLIRVTPHDEVYYKELWNSGGGGSVKCRDGSKSFTRLNDDFCDCFDATDEPEVVLLNDTDEPGRNPIGKKVMKVGRSSGLTKGTVLAYALEYNGEKGICFFTDFLVVGENQQTFDLEGDSGSLIVMKVGQPPENWTSGVDLGRLLNLLELDLITTSDALKGAVQEQIAASTGVGSTGGDSSPPEIHIPSEEVAGPDMNLSPTENEDILEDGPSVGPSIEHQFFKGQSPLHRNERRSKAESENLSALLKSGTDEEDLGFGLHLGDNEPKRRRSDSLSPNIKE</sequence>
<feature type="compositionally biased region" description="Low complexity" evidence="1">
    <location>
        <begin position="250"/>
        <end position="261"/>
    </location>
</feature>
<keyword evidence="4" id="KW-1185">Reference proteome</keyword>
<dbReference type="Pfam" id="PF25819">
    <property type="entry name" value="Nal1_C"/>
    <property type="match status" value="1"/>
</dbReference>
<dbReference type="PANTHER" id="PTHR31521">
    <property type="entry name" value="EXPRESSED PROTEIN"/>
    <property type="match status" value="1"/>
</dbReference>
<dbReference type="InterPro" id="IPR057904">
    <property type="entry name" value="Nal1_C"/>
</dbReference>
<dbReference type="InterPro" id="IPR057906">
    <property type="entry name" value="Nal1"/>
</dbReference>
<protein>
    <submittedName>
        <fullName evidence="3">Trypsin family protein</fullName>
    </submittedName>
</protein>
<comment type="caution">
    <text evidence="3">The sequence shown here is derived from an EMBL/GenBank/DDBJ whole genome shotgun (WGS) entry which is preliminary data.</text>
</comment>
<evidence type="ECO:0000313" key="4">
    <source>
        <dbReference type="Proteomes" id="UP000245207"/>
    </source>
</evidence>
<name>A0A2U1KFU1_ARTAN</name>
<evidence type="ECO:0000259" key="2">
    <source>
        <dbReference type="Pfam" id="PF25819"/>
    </source>
</evidence>
<feature type="region of interest" description="Disordered" evidence="1">
    <location>
        <begin position="52"/>
        <end position="73"/>
    </location>
</feature>
<reference evidence="3 4" key="1">
    <citation type="journal article" date="2018" name="Mol. Plant">
        <title>The genome of Artemisia annua provides insight into the evolution of Asteraceae family and artemisinin biosynthesis.</title>
        <authorList>
            <person name="Shen Q."/>
            <person name="Zhang L."/>
            <person name="Liao Z."/>
            <person name="Wang S."/>
            <person name="Yan T."/>
            <person name="Shi P."/>
            <person name="Liu M."/>
            <person name="Fu X."/>
            <person name="Pan Q."/>
            <person name="Wang Y."/>
            <person name="Lv Z."/>
            <person name="Lu X."/>
            <person name="Zhang F."/>
            <person name="Jiang W."/>
            <person name="Ma Y."/>
            <person name="Chen M."/>
            <person name="Hao X."/>
            <person name="Li L."/>
            <person name="Tang Y."/>
            <person name="Lv G."/>
            <person name="Zhou Y."/>
            <person name="Sun X."/>
            <person name="Brodelius P.E."/>
            <person name="Rose J.K.C."/>
            <person name="Tang K."/>
        </authorList>
    </citation>
    <scope>NUCLEOTIDE SEQUENCE [LARGE SCALE GENOMIC DNA]</scope>
    <source>
        <strain evidence="4">cv. Huhao1</strain>
        <tissue evidence="3">Leaf</tissue>
    </source>
</reference>
<evidence type="ECO:0000256" key="1">
    <source>
        <dbReference type="SAM" id="MobiDB-lite"/>
    </source>
</evidence>
<dbReference type="EMBL" id="PKPP01019775">
    <property type="protein sequence ID" value="PWA35578.1"/>
    <property type="molecule type" value="Genomic_DNA"/>
</dbReference>
<organism evidence="3 4">
    <name type="scientific">Artemisia annua</name>
    <name type="common">Sweet wormwood</name>
    <dbReference type="NCBI Taxonomy" id="35608"/>
    <lineage>
        <taxon>Eukaryota</taxon>
        <taxon>Viridiplantae</taxon>
        <taxon>Streptophyta</taxon>
        <taxon>Embryophyta</taxon>
        <taxon>Tracheophyta</taxon>
        <taxon>Spermatophyta</taxon>
        <taxon>Magnoliopsida</taxon>
        <taxon>eudicotyledons</taxon>
        <taxon>Gunneridae</taxon>
        <taxon>Pentapetalae</taxon>
        <taxon>asterids</taxon>
        <taxon>campanulids</taxon>
        <taxon>Asterales</taxon>
        <taxon>Asteraceae</taxon>
        <taxon>Asteroideae</taxon>
        <taxon>Anthemideae</taxon>
        <taxon>Artemisiinae</taxon>
        <taxon>Artemisia</taxon>
    </lineage>
</organism>
<dbReference type="AlphaFoldDB" id="A0A2U1KFU1"/>
<dbReference type="PANTHER" id="PTHR31521:SF3">
    <property type="entry name" value="TRYPSIN FAMILY PROTEIN"/>
    <property type="match status" value="1"/>
</dbReference>
<dbReference type="STRING" id="35608.A0A2U1KFU1"/>